<comment type="subcellular location">
    <subcellularLocation>
        <location evidence="1">Membrane</location>
        <topology evidence="1">Single-pass membrane protein</topology>
    </subcellularLocation>
</comment>
<keyword evidence="5 7" id="KW-0472">Membrane</keyword>
<gene>
    <name evidence="10" type="ORF">SAMN05661077_1413</name>
</gene>
<evidence type="ECO:0000256" key="1">
    <source>
        <dbReference type="ARBA" id="ARBA00004167"/>
    </source>
</evidence>
<accession>A0A1G5DPM2</accession>
<dbReference type="EMBL" id="FMUN01000003">
    <property type="protein sequence ID" value="SCY16703.1"/>
    <property type="molecule type" value="Genomic_DNA"/>
</dbReference>
<dbReference type="Gene3D" id="2.30.30.40">
    <property type="entry name" value="SH3 Domains"/>
    <property type="match status" value="1"/>
</dbReference>
<dbReference type="NCBIfam" id="TIGR04211">
    <property type="entry name" value="SH3_and_anchor"/>
    <property type="match status" value="1"/>
</dbReference>
<dbReference type="Proteomes" id="UP000183104">
    <property type="component" value="Unassembled WGS sequence"/>
</dbReference>
<dbReference type="RefSeq" id="WP_054966131.1">
    <property type="nucleotide sequence ID" value="NZ_FMUN01000003.1"/>
</dbReference>
<name>A0A1G5DPM2_9GAMM</name>
<dbReference type="OrthoDB" id="9790951at2"/>
<evidence type="ECO:0000256" key="4">
    <source>
        <dbReference type="ARBA" id="ARBA00022989"/>
    </source>
</evidence>
<dbReference type="AlphaFoldDB" id="A0A1G5DPM2"/>
<evidence type="ECO:0000259" key="9">
    <source>
        <dbReference type="PROSITE" id="PS51781"/>
    </source>
</evidence>
<evidence type="ECO:0000313" key="10">
    <source>
        <dbReference type="EMBL" id="SCY16703.1"/>
    </source>
</evidence>
<organism evidence="10 11">
    <name type="scientific">Thiohalorhabdus denitrificans</name>
    <dbReference type="NCBI Taxonomy" id="381306"/>
    <lineage>
        <taxon>Bacteria</taxon>
        <taxon>Pseudomonadati</taxon>
        <taxon>Pseudomonadota</taxon>
        <taxon>Gammaproteobacteria</taxon>
        <taxon>Thiohalorhabdales</taxon>
        <taxon>Thiohalorhabdaceae</taxon>
        <taxon>Thiohalorhabdus</taxon>
    </lineage>
</organism>
<dbReference type="InterPro" id="IPR016476">
    <property type="entry name" value="SH3_dom_pro"/>
</dbReference>
<keyword evidence="6" id="KW-0175">Coiled coil</keyword>
<sequence>MLRKTTFLLMLLLAFSAIAAQAETRYVSDQLEITLRRGKSVQHKILASPDSGTPLEVLEVDREAGFSRVRTPSGTEGWVLTRYLMDERPARDRIANMRERMERNQARMEKMEGQREELEALQQENGELKRELEELKETSSNAVALKERAETLERRNQEQAEELKRLQEENRQLQDLSAQTWFTRGAGVVVAGMLVGLILPRIRFRKKRRYEL</sequence>
<evidence type="ECO:0000313" key="11">
    <source>
        <dbReference type="Proteomes" id="UP000183104"/>
    </source>
</evidence>
<feature type="domain" description="SH3b" evidence="9">
    <location>
        <begin position="22"/>
        <end position="88"/>
    </location>
</feature>
<dbReference type="PROSITE" id="PS51781">
    <property type="entry name" value="SH3B"/>
    <property type="match status" value="1"/>
</dbReference>
<dbReference type="PIRSF" id="PIRSF006158">
    <property type="entry name" value="UCP006158_SH3"/>
    <property type="match status" value="1"/>
</dbReference>
<keyword evidence="11" id="KW-1185">Reference proteome</keyword>
<keyword evidence="2 7" id="KW-0812">Transmembrane</keyword>
<evidence type="ECO:0000256" key="6">
    <source>
        <dbReference type="SAM" id="Coils"/>
    </source>
</evidence>
<evidence type="ECO:0000256" key="2">
    <source>
        <dbReference type="ARBA" id="ARBA00022692"/>
    </source>
</evidence>
<dbReference type="SMART" id="SM00287">
    <property type="entry name" value="SH3b"/>
    <property type="match status" value="1"/>
</dbReference>
<dbReference type="Pfam" id="PF08239">
    <property type="entry name" value="SH3_3"/>
    <property type="match status" value="1"/>
</dbReference>
<dbReference type="InterPro" id="IPR003646">
    <property type="entry name" value="SH3-like_bac-type"/>
</dbReference>
<dbReference type="STRING" id="381306.AN478_08230"/>
<dbReference type="GO" id="GO:0016020">
    <property type="term" value="C:membrane"/>
    <property type="evidence" value="ECO:0007669"/>
    <property type="project" value="UniProtKB-SubCell"/>
</dbReference>
<proteinExistence type="predicted"/>
<evidence type="ECO:0000256" key="7">
    <source>
        <dbReference type="SAM" id="Phobius"/>
    </source>
</evidence>
<reference evidence="11" key="1">
    <citation type="submission" date="2016-10" db="EMBL/GenBank/DDBJ databases">
        <authorList>
            <person name="Varghese N."/>
        </authorList>
    </citation>
    <scope>NUCLEOTIDE SEQUENCE [LARGE SCALE GENOMIC DNA]</scope>
    <source>
        <strain evidence="11">HL 19</strain>
    </source>
</reference>
<evidence type="ECO:0000256" key="5">
    <source>
        <dbReference type="ARBA" id="ARBA00023136"/>
    </source>
</evidence>
<protein>
    <submittedName>
        <fullName evidence="10">SH3 domain protein</fullName>
    </submittedName>
</protein>
<feature type="signal peptide" evidence="8">
    <location>
        <begin position="1"/>
        <end position="19"/>
    </location>
</feature>
<keyword evidence="3 8" id="KW-0732">Signal</keyword>
<feature type="coiled-coil region" evidence="6">
    <location>
        <begin position="94"/>
        <end position="179"/>
    </location>
</feature>
<evidence type="ECO:0000256" key="8">
    <source>
        <dbReference type="SAM" id="SignalP"/>
    </source>
</evidence>
<keyword evidence="4 7" id="KW-1133">Transmembrane helix</keyword>
<evidence type="ECO:0000256" key="3">
    <source>
        <dbReference type="ARBA" id="ARBA00022729"/>
    </source>
</evidence>
<feature type="chain" id="PRO_5010175818" evidence="8">
    <location>
        <begin position="20"/>
        <end position="212"/>
    </location>
</feature>
<feature type="transmembrane region" description="Helical" evidence="7">
    <location>
        <begin position="181"/>
        <end position="199"/>
    </location>
</feature>